<protein>
    <submittedName>
        <fullName evidence="1">Uncharacterized protein</fullName>
    </submittedName>
</protein>
<evidence type="ECO:0000313" key="1">
    <source>
        <dbReference type="EMBL" id="RNA36476.1"/>
    </source>
</evidence>
<dbReference type="EMBL" id="REGN01001180">
    <property type="protein sequence ID" value="RNA36476.1"/>
    <property type="molecule type" value="Genomic_DNA"/>
</dbReference>
<keyword evidence="2" id="KW-1185">Reference proteome</keyword>
<evidence type="ECO:0000313" key="2">
    <source>
        <dbReference type="Proteomes" id="UP000276133"/>
    </source>
</evidence>
<comment type="caution">
    <text evidence="1">The sequence shown here is derived from an EMBL/GenBank/DDBJ whole genome shotgun (WGS) entry which is preliminary data.</text>
</comment>
<gene>
    <name evidence="1" type="ORF">BpHYR1_045071</name>
</gene>
<proteinExistence type="predicted"/>
<accession>A0A3M7SL61</accession>
<reference evidence="1 2" key="1">
    <citation type="journal article" date="2018" name="Sci. Rep.">
        <title>Genomic signatures of local adaptation to the degree of environmental predictability in rotifers.</title>
        <authorList>
            <person name="Franch-Gras L."/>
            <person name="Hahn C."/>
            <person name="Garcia-Roger E.M."/>
            <person name="Carmona M.J."/>
            <person name="Serra M."/>
            <person name="Gomez A."/>
        </authorList>
    </citation>
    <scope>NUCLEOTIDE SEQUENCE [LARGE SCALE GENOMIC DNA]</scope>
    <source>
        <strain evidence="1">HYR1</strain>
    </source>
</reference>
<dbReference type="Proteomes" id="UP000276133">
    <property type="component" value="Unassembled WGS sequence"/>
</dbReference>
<name>A0A3M7SL61_BRAPC</name>
<sequence>MFLFWQVLGHDVPHSEYTFLPGHCLGHLEAVRHSTEIKWSEHWEPNKANALHTAISTLFGSELRLATQKSFSHSSKYFEPFKTLSHKLNASLGSIINLQASLASIFSSESKRQLLANIEASFVYSPVGSKKSFSFSSL</sequence>
<organism evidence="1 2">
    <name type="scientific">Brachionus plicatilis</name>
    <name type="common">Marine rotifer</name>
    <name type="synonym">Brachionus muelleri</name>
    <dbReference type="NCBI Taxonomy" id="10195"/>
    <lineage>
        <taxon>Eukaryota</taxon>
        <taxon>Metazoa</taxon>
        <taxon>Spiralia</taxon>
        <taxon>Gnathifera</taxon>
        <taxon>Rotifera</taxon>
        <taxon>Eurotatoria</taxon>
        <taxon>Monogononta</taxon>
        <taxon>Pseudotrocha</taxon>
        <taxon>Ploima</taxon>
        <taxon>Brachionidae</taxon>
        <taxon>Brachionus</taxon>
    </lineage>
</organism>
<dbReference type="AlphaFoldDB" id="A0A3M7SL61"/>